<evidence type="ECO:0000259" key="1">
    <source>
        <dbReference type="Pfam" id="PF00535"/>
    </source>
</evidence>
<dbReference type="CDD" id="cd06433">
    <property type="entry name" value="GT_2_WfgS_like"/>
    <property type="match status" value="1"/>
</dbReference>
<feature type="domain" description="Glycosyltransferase 2-like" evidence="1">
    <location>
        <begin position="8"/>
        <end position="165"/>
    </location>
</feature>
<evidence type="ECO:0000313" key="2">
    <source>
        <dbReference type="EMBL" id="CAA9328132.1"/>
    </source>
</evidence>
<protein>
    <submittedName>
        <fullName evidence="2">Glycosyl transferase, group 2 family</fullName>
    </submittedName>
</protein>
<dbReference type="SUPFAM" id="SSF53448">
    <property type="entry name" value="Nucleotide-diphospho-sugar transferases"/>
    <property type="match status" value="1"/>
</dbReference>
<reference evidence="2" key="1">
    <citation type="submission" date="2020-02" db="EMBL/GenBank/DDBJ databases">
        <authorList>
            <person name="Meier V. D."/>
        </authorList>
    </citation>
    <scope>NUCLEOTIDE SEQUENCE</scope>
    <source>
        <strain evidence="2">AVDCRST_MAG56</strain>
    </source>
</reference>
<dbReference type="PANTHER" id="PTHR22916">
    <property type="entry name" value="GLYCOSYLTRANSFERASE"/>
    <property type="match status" value="1"/>
</dbReference>
<dbReference type="AlphaFoldDB" id="A0A6J4LAB3"/>
<proteinExistence type="predicted"/>
<dbReference type="EMBL" id="CADCTQ010000606">
    <property type="protein sequence ID" value="CAA9328132.1"/>
    <property type="molecule type" value="Genomic_DNA"/>
</dbReference>
<name>A0A6J4LAB3_9SPHI</name>
<dbReference type="Gene3D" id="3.90.550.10">
    <property type="entry name" value="Spore Coat Polysaccharide Biosynthesis Protein SpsA, Chain A"/>
    <property type="match status" value="1"/>
</dbReference>
<sequence length="255" mass="28772">MAAPPKVSLITITYNAAAVLEPTIGSILAQTFTDYEYLIIDGGSKDGTLDIIRRYAPKLSYWVSEPDAGLYDAMNKGLRAARGEYVWFMNAGDQLYDADTLRKVFVDAEPGADVYYGDALFYESGGREVGLRSQVTPHPLPERLTWKSLRYGMVVCHQSFVPRRRIAPPYDLSHPYSSDVDWEIRCLQGAQKTVNVHAVLCRYLTGGFSKKHHQASLRDRYQVLRKHFGPVPNLLNHAWIALRGASFVLRRGRGY</sequence>
<dbReference type="InterPro" id="IPR001173">
    <property type="entry name" value="Glyco_trans_2-like"/>
</dbReference>
<organism evidence="2">
    <name type="scientific">uncultured Cytophagales bacterium</name>
    <dbReference type="NCBI Taxonomy" id="158755"/>
    <lineage>
        <taxon>Bacteria</taxon>
        <taxon>Pseudomonadati</taxon>
        <taxon>Bacteroidota</taxon>
        <taxon>Sphingobacteriia</taxon>
        <taxon>Sphingobacteriales</taxon>
        <taxon>environmental samples</taxon>
    </lineage>
</organism>
<dbReference type="InterPro" id="IPR029044">
    <property type="entry name" value="Nucleotide-diphossugar_trans"/>
</dbReference>
<accession>A0A6J4LAB3</accession>
<dbReference type="Pfam" id="PF00535">
    <property type="entry name" value="Glycos_transf_2"/>
    <property type="match status" value="1"/>
</dbReference>
<keyword evidence="2" id="KW-0808">Transferase</keyword>
<dbReference type="GO" id="GO:0016758">
    <property type="term" value="F:hexosyltransferase activity"/>
    <property type="evidence" value="ECO:0007669"/>
    <property type="project" value="UniProtKB-ARBA"/>
</dbReference>
<dbReference type="PANTHER" id="PTHR22916:SF3">
    <property type="entry name" value="UDP-GLCNAC:BETAGAL BETA-1,3-N-ACETYLGLUCOSAMINYLTRANSFERASE-LIKE PROTEIN 1"/>
    <property type="match status" value="1"/>
</dbReference>
<gene>
    <name evidence="2" type="ORF">AVDCRST_MAG56-7235</name>
</gene>